<accession>A0ABQ0JLP3</accession>
<keyword evidence="2" id="KW-1185">Reference proteome</keyword>
<organism evidence="1 2">
    <name type="scientific">Vibrio variabilis</name>
    <dbReference type="NCBI Taxonomy" id="990271"/>
    <lineage>
        <taxon>Bacteria</taxon>
        <taxon>Pseudomonadati</taxon>
        <taxon>Pseudomonadota</taxon>
        <taxon>Gammaproteobacteria</taxon>
        <taxon>Vibrionales</taxon>
        <taxon>Vibrionaceae</taxon>
        <taxon>Vibrio</taxon>
    </lineage>
</organism>
<reference evidence="2" key="2">
    <citation type="submission" date="2014-09" db="EMBL/GenBank/DDBJ databases">
        <authorList>
            <consortium name="NBRP consortium"/>
            <person name="Sawabe T."/>
            <person name="Meirelles P."/>
            <person name="Nakanishi M."/>
            <person name="Sayaka M."/>
            <person name="Hattori M."/>
            <person name="Ohkuma M."/>
        </authorList>
    </citation>
    <scope>NUCLEOTIDE SEQUENCE [LARGE SCALE GENOMIC DNA]</scope>
    <source>
        <strain evidence="2">JCM 19239</strain>
    </source>
</reference>
<evidence type="ECO:0000313" key="2">
    <source>
        <dbReference type="Proteomes" id="UP000029223"/>
    </source>
</evidence>
<reference evidence="2" key="1">
    <citation type="submission" date="2014-09" db="EMBL/GenBank/DDBJ databases">
        <title>Vibrio variabilis JCM 19239. (C206) whole genome shotgun sequence.</title>
        <authorList>
            <person name="Sawabe T."/>
            <person name="Meirelles P."/>
            <person name="Nakanishi M."/>
            <person name="Sayaka M."/>
            <person name="Hattori M."/>
            <person name="Ohkuma M."/>
        </authorList>
    </citation>
    <scope>NUCLEOTIDE SEQUENCE [LARGE SCALE GENOMIC DNA]</scope>
    <source>
        <strain evidence="2">JCM 19239</strain>
    </source>
</reference>
<proteinExistence type="predicted"/>
<dbReference type="Proteomes" id="UP000029223">
    <property type="component" value="Unassembled WGS sequence"/>
</dbReference>
<evidence type="ECO:0008006" key="3">
    <source>
        <dbReference type="Google" id="ProtNLM"/>
    </source>
</evidence>
<evidence type="ECO:0000313" key="1">
    <source>
        <dbReference type="EMBL" id="GAL29682.1"/>
    </source>
</evidence>
<protein>
    <recommendedName>
        <fullName evidence="3">DUF2190 domain-containing protein</fullName>
    </recommendedName>
</protein>
<comment type="caution">
    <text evidence="1">The sequence shown here is derived from an EMBL/GenBank/DDBJ whole genome shotgun (WGS) entry which is preliminary data.</text>
</comment>
<sequence>MMSGFQRAATLMTFTCVGAIADGVFMNVARAQASAGDEVWGVTQMSGEDEPVSVAVAGEVECLAGGAFSEGDQIEVGTGGKAVVLSGGTAVARAMEDGVAGRRARLFVYQTK</sequence>
<dbReference type="EMBL" id="BBMS01000071">
    <property type="protein sequence ID" value="GAL29682.1"/>
    <property type="molecule type" value="Genomic_DNA"/>
</dbReference>
<gene>
    <name evidence="1" type="ORF">JCM19239_6030</name>
</gene>
<name>A0ABQ0JLP3_9VIBR</name>